<evidence type="ECO:0000256" key="2">
    <source>
        <dbReference type="ARBA" id="ARBA00022670"/>
    </source>
</evidence>
<dbReference type="SUPFAM" id="SSF54001">
    <property type="entry name" value="Cysteine proteinases"/>
    <property type="match status" value="1"/>
</dbReference>
<evidence type="ECO:0000259" key="5">
    <source>
        <dbReference type="PROSITE" id="PS51935"/>
    </source>
</evidence>
<organism evidence="6 7">
    <name type="scientific">Rhizobium loti</name>
    <name type="common">Mesorhizobium loti</name>
    <dbReference type="NCBI Taxonomy" id="381"/>
    <lineage>
        <taxon>Bacteria</taxon>
        <taxon>Pseudomonadati</taxon>
        <taxon>Pseudomonadota</taxon>
        <taxon>Alphaproteobacteria</taxon>
        <taxon>Hyphomicrobiales</taxon>
        <taxon>Phyllobacteriaceae</taxon>
        <taxon>Mesorhizobium</taxon>
    </lineage>
</organism>
<evidence type="ECO:0000256" key="4">
    <source>
        <dbReference type="ARBA" id="ARBA00022807"/>
    </source>
</evidence>
<keyword evidence="3" id="KW-0378">Hydrolase</keyword>
<evidence type="ECO:0000256" key="3">
    <source>
        <dbReference type="ARBA" id="ARBA00022801"/>
    </source>
</evidence>
<dbReference type="AlphaFoldDB" id="A0A8E3B6W7"/>
<evidence type="ECO:0000313" key="7">
    <source>
        <dbReference type="Proteomes" id="UP000245631"/>
    </source>
</evidence>
<keyword evidence="4" id="KW-0788">Thiol protease</keyword>
<keyword evidence="2" id="KW-0645">Protease</keyword>
<comment type="similarity">
    <text evidence="1">Belongs to the peptidase C40 family.</text>
</comment>
<evidence type="ECO:0000313" key="6">
    <source>
        <dbReference type="EMBL" id="PWJ93517.1"/>
    </source>
</evidence>
<feature type="domain" description="NlpC/P60" evidence="5">
    <location>
        <begin position="1"/>
        <end position="133"/>
    </location>
</feature>
<evidence type="ECO:0000256" key="1">
    <source>
        <dbReference type="ARBA" id="ARBA00007074"/>
    </source>
</evidence>
<reference evidence="6 7" key="1">
    <citation type="submission" date="2018-05" db="EMBL/GenBank/DDBJ databases">
        <title>Genomic Encyclopedia of Type Strains, Phase IV (KMG-IV): sequencing the most valuable type-strain genomes for metagenomic binning, comparative biology and taxonomic classification.</title>
        <authorList>
            <person name="Goeker M."/>
        </authorList>
    </citation>
    <scope>NUCLEOTIDE SEQUENCE [LARGE SCALE GENOMIC DNA]</scope>
    <source>
        <strain evidence="6 7">DSM 2626</strain>
    </source>
</reference>
<dbReference type="InterPro" id="IPR000064">
    <property type="entry name" value="NLP_P60_dom"/>
</dbReference>
<name>A0A8E3B6W7_RHILI</name>
<dbReference type="GO" id="GO:0006508">
    <property type="term" value="P:proteolysis"/>
    <property type="evidence" value="ECO:0007669"/>
    <property type="project" value="UniProtKB-KW"/>
</dbReference>
<sequence length="133" mass="14627">MSAEAFVAAARGFLGVPWVHQGRTDKGMDCVGLIVLSMRAIGIDAPLAADYGRMQDYRQARRYLEVFCDRVGAPEIGDVVLFKTTQTLHMAIVSEVDGLAPKRVIQALGPKSNVVDTGLQFPPLMLWRPKWPS</sequence>
<dbReference type="PROSITE" id="PS51935">
    <property type="entry name" value="NLPC_P60"/>
    <property type="match status" value="1"/>
</dbReference>
<dbReference type="GO" id="GO:0008234">
    <property type="term" value="F:cysteine-type peptidase activity"/>
    <property type="evidence" value="ECO:0007669"/>
    <property type="project" value="UniProtKB-KW"/>
</dbReference>
<dbReference type="Gene3D" id="3.90.1720.10">
    <property type="entry name" value="endopeptidase domain like (from Nostoc punctiforme)"/>
    <property type="match status" value="1"/>
</dbReference>
<comment type="caution">
    <text evidence="6">The sequence shown here is derived from an EMBL/GenBank/DDBJ whole genome shotgun (WGS) entry which is preliminary data.</text>
</comment>
<dbReference type="Pfam" id="PF00877">
    <property type="entry name" value="NLPC_P60"/>
    <property type="match status" value="1"/>
</dbReference>
<dbReference type="GeneID" id="61049553"/>
<dbReference type="InterPro" id="IPR038765">
    <property type="entry name" value="Papain-like_cys_pep_sf"/>
</dbReference>
<proteinExistence type="inferred from homology"/>
<dbReference type="RefSeq" id="WP_109658736.1">
    <property type="nucleotide sequence ID" value="NZ_QGGH01000001.1"/>
</dbReference>
<dbReference type="EMBL" id="QGGH01000001">
    <property type="protein sequence ID" value="PWJ93517.1"/>
    <property type="molecule type" value="Genomic_DNA"/>
</dbReference>
<dbReference type="Proteomes" id="UP000245631">
    <property type="component" value="Unassembled WGS sequence"/>
</dbReference>
<gene>
    <name evidence="6" type="ORF">C8D77_101196</name>
</gene>
<protein>
    <submittedName>
        <fullName evidence="6">NlpC/P60 family protein</fullName>
    </submittedName>
</protein>
<accession>A0A8E3B6W7</accession>